<evidence type="ECO:0000313" key="1">
    <source>
        <dbReference type="EMBL" id="MEB2663671.1"/>
    </source>
</evidence>
<name>A0ABU5X553_BORPP</name>
<reference evidence="1 2" key="1">
    <citation type="submission" date="2023-12" db="EMBL/GenBank/DDBJ databases">
        <title>Draft Genome Sequences of Bordetella parapertussis clinical Isolates from Colombia, 2023.</title>
        <authorList>
            <person name="Montilla E.A."/>
            <person name="Rojas F."/>
            <person name="Vargas M.N."/>
            <person name="Bonilla V."/>
            <person name="Duarte C."/>
        </authorList>
    </citation>
    <scope>NUCLEOTIDE SEQUENCE [LARGE SCALE GENOMIC DNA]</scope>
    <source>
        <strain evidence="1 2">320001806</strain>
    </source>
</reference>
<evidence type="ECO:0000313" key="2">
    <source>
        <dbReference type="Proteomes" id="UP001324595"/>
    </source>
</evidence>
<protein>
    <submittedName>
        <fullName evidence="1">Uncharacterized protein</fullName>
    </submittedName>
</protein>
<dbReference type="EMBL" id="JAXUBE010000030">
    <property type="protein sequence ID" value="MEB2663671.1"/>
    <property type="molecule type" value="Genomic_DNA"/>
</dbReference>
<organism evidence="1 2">
    <name type="scientific">Bordetella parapertussis</name>
    <dbReference type="NCBI Taxonomy" id="519"/>
    <lineage>
        <taxon>Bacteria</taxon>
        <taxon>Pseudomonadati</taxon>
        <taxon>Pseudomonadota</taxon>
        <taxon>Betaproteobacteria</taxon>
        <taxon>Burkholderiales</taxon>
        <taxon>Alcaligenaceae</taxon>
        <taxon>Bordetella</taxon>
    </lineage>
</organism>
<dbReference type="RefSeq" id="WP_162096902.1">
    <property type="nucleotide sequence ID" value="NZ_AP019378.2"/>
</dbReference>
<keyword evidence="2" id="KW-1185">Reference proteome</keyword>
<gene>
    <name evidence="1" type="ORF">U5T69_10760</name>
</gene>
<dbReference type="GeneID" id="93204812"/>
<comment type="caution">
    <text evidence="1">The sequence shown here is derived from an EMBL/GenBank/DDBJ whole genome shotgun (WGS) entry which is preliminary data.</text>
</comment>
<proteinExistence type="predicted"/>
<dbReference type="Proteomes" id="UP001324595">
    <property type="component" value="Unassembled WGS sequence"/>
</dbReference>
<accession>A0ABU5X553</accession>
<sequence length="49" mass="5473">MAEDQPIQVRVHIPTSEVKQSAESVIGLLVLGFEIQRSSLDKPQHFVSQ</sequence>